<feature type="transmembrane region" description="Helical" evidence="1">
    <location>
        <begin position="97"/>
        <end position="115"/>
    </location>
</feature>
<protein>
    <submittedName>
        <fullName evidence="3">DUF4129 domain-containing protein</fullName>
    </submittedName>
</protein>
<comment type="caution">
    <text evidence="3">The sequence shown here is derived from an EMBL/GenBank/DDBJ whole genome shotgun (WGS) entry which is preliminary data.</text>
</comment>
<dbReference type="EMBL" id="VCNI01000001">
    <property type="protein sequence ID" value="TMU56002.1"/>
    <property type="molecule type" value="Genomic_DNA"/>
</dbReference>
<proteinExistence type="predicted"/>
<feature type="domain" description="Protein-glutamine gamma-glutamyltransferase-like C-terminal" evidence="2">
    <location>
        <begin position="167"/>
        <end position="231"/>
    </location>
</feature>
<sequence length="244" mass="28898">MQKWLIFVVFWSICYPIFAQNDTLVKHDDANIIPLEISEERLKPFLEDEAFNYEIVKTDSSSWDSFKDWMYNILLQIFEWLFGVEAAVGAVASFLQILPYILLGILLFLIIGFFVKANTRSLIHTQKNPNIVSLSEEERIIKTEDIQQLIRDALSNNNYRLAIRYYYLFILKLLTERELIEWQLQKTNDDYIEELSNSQLKIPFSRATLLYDYIWYGEFNIDQDRYTKAEQVFITLKNAIATDV</sequence>
<accession>A0ABY2WMN2</accession>
<evidence type="ECO:0000259" key="2">
    <source>
        <dbReference type="Pfam" id="PF13559"/>
    </source>
</evidence>
<dbReference type="Proteomes" id="UP000751614">
    <property type="component" value="Unassembled WGS sequence"/>
</dbReference>
<reference evidence="3 4" key="1">
    <citation type="submission" date="2019-05" db="EMBL/GenBank/DDBJ databases">
        <title>Flagellimonas sp. AsT0115, sp. nov., isolated from a marine red algae, Asparagopsis taxiformis.</title>
        <authorList>
            <person name="Kim J."/>
            <person name="Jeong S.E."/>
            <person name="Jeon C.O."/>
        </authorList>
    </citation>
    <scope>NUCLEOTIDE SEQUENCE [LARGE SCALE GENOMIC DNA]</scope>
    <source>
        <strain evidence="3 4">AsT0115</strain>
    </source>
</reference>
<dbReference type="RefSeq" id="WP_138831992.1">
    <property type="nucleotide sequence ID" value="NZ_VCNI01000001.1"/>
</dbReference>
<organism evidence="3 4">
    <name type="scientific">Flagellimonas algicola</name>
    <dbReference type="NCBI Taxonomy" id="2583815"/>
    <lineage>
        <taxon>Bacteria</taxon>
        <taxon>Pseudomonadati</taxon>
        <taxon>Bacteroidota</taxon>
        <taxon>Flavobacteriia</taxon>
        <taxon>Flavobacteriales</taxon>
        <taxon>Flavobacteriaceae</taxon>
        <taxon>Flagellimonas</taxon>
    </lineage>
</organism>
<name>A0ABY2WMN2_9FLAO</name>
<evidence type="ECO:0000256" key="1">
    <source>
        <dbReference type="SAM" id="Phobius"/>
    </source>
</evidence>
<dbReference type="Pfam" id="PF13559">
    <property type="entry name" value="DUF4129"/>
    <property type="match status" value="1"/>
</dbReference>
<keyword evidence="1" id="KW-0812">Transmembrane</keyword>
<keyword evidence="1" id="KW-0472">Membrane</keyword>
<keyword evidence="4" id="KW-1185">Reference proteome</keyword>
<dbReference type="InterPro" id="IPR025403">
    <property type="entry name" value="TgpA-like_C"/>
</dbReference>
<evidence type="ECO:0000313" key="4">
    <source>
        <dbReference type="Proteomes" id="UP000751614"/>
    </source>
</evidence>
<keyword evidence="1" id="KW-1133">Transmembrane helix</keyword>
<evidence type="ECO:0000313" key="3">
    <source>
        <dbReference type="EMBL" id="TMU56002.1"/>
    </source>
</evidence>
<gene>
    <name evidence="3" type="ORF">FGG15_00210</name>
</gene>